<evidence type="ECO:0000256" key="1">
    <source>
        <dbReference type="ARBA" id="ARBA00007401"/>
    </source>
</evidence>
<dbReference type="Gene3D" id="3.20.20.80">
    <property type="entry name" value="Glycosidases"/>
    <property type="match status" value="1"/>
</dbReference>
<dbReference type="EMBL" id="QXQA01000002">
    <property type="protein sequence ID" value="RIX59468.1"/>
    <property type="molecule type" value="Genomic_DNA"/>
</dbReference>
<reference evidence="7 8" key="1">
    <citation type="submission" date="2018-09" db="EMBL/GenBank/DDBJ databases">
        <title>Paenibacillus aracenensis nov. sp. isolated from a cave in southern Spain.</title>
        <authorList>
            <person name="Jurado V."/>
            <person name="Gutierrez-Patricio S."/>
            <person name="Gonzalez-Pimentel J.L."/>
            <person name="Miller A.Z."/>
            <person name="Laiz L."/>
            <person name="Saiz-Jimenez C."/>
        </authorList>
    </citation>
    <scope>NUCLEOTIDE SEQUENCE [LARGE SCALE GENOMIC DNA]</scope>
    <source>
        <strain evidence="7 8">DSM 22867</strain>
    </source>
</reference>
<keyword evidence="3" id="KW-0326">Glycosidase</keyword>
<dbReference type="PANTHER" id="PTHR42732:SF2">
    <property type="entry name" value="BETA-MANNOSIDASE"/>
    <property type="match status" value="1"/>
</dbReference>
<dbReference type="InterPro" id="IPR051913">
    <property type="entry name" value="GH2_Domain-Containing"/>
</dbReference>
<dbReference type="SUPFAM" id="SSF51445">
    <property type="entry name" value="(Trans)glycosidases"/>
    <property type="match status" value="1"/>
</dbReference>
<dbReference type="Gene3D" id="2.60.120.260">
    <property type="entry name" value="Galactose-binding domain-like"/>
    <property type="match status" value="1"/>
</dbReference>
<dbReference type="OrthoDB" id="9762066at2"/>
<comment type="caution">
    <text evidence="7">The sequence shown here is derived from an EMBL/GenBank/DDBJ whole genome shotgun (WGS) entry which is preliminary data.</text>
</comment>
<evidence type="ECO:0000313" key="7">
    <source>
        <dbReference type="EMBL" id="RIX59468.1"/>
    </source>
</evidence>
<dbReference type="InterPro" id="IPR036156">
    <property type="entry name" value="Beta-gal/glucu_dom_sf"/>
</dbReference>
<dbReference type="GO" id="GO:0004553">
    <property type="term" value="F:hydrolase activity, hydrolyzing O-glycosyl compounds"/>
    <property type="evidence" value="ECO:0007669"/>
    <property type="project" value="InterPro"/>
</dbReference>
<proteinExistence type="inferred from homology"/>
<feature type="domain" description="Glycoside hydrolase family 2 immunoglobulin-like beta-sandwich" evidence="4">
    <location>
        <begin position="258"/>
        <end position="291"/>
    </location>
</feature>
<dbReference type="SUPFAM" id="SSF49303">
    <property type="entry name" value="beta-Galactosidase/glucuronidase domain"/>
    <property type="match status" value="1"/>
</dbReference>
<evidence type="ECO:0000259" key="4">
    <source>
        <dbReference type="Pfam" id="PF00703"/>
    </source>
</evidence>
<sequence>MGAVKMTETNLESVYPRPQFARRDWLNLNGTWEFQYDDMDEGTRGGWHTGHTFERRIRVPYCYQSELSGIGEKEFHDLVWYRKTFELPEAYAGKRLLLHFGAVDYEAWVWANGHLVAYHEGGHTPFTADITNAVTGRDVEIVVKAKDYSKDVTLPRGKQYWKEQSEMVFYTRTTGIWQTVWLEAVSESYLERVMMTPDIDRNEINIRAFAAGWKPGLKLQASIAFEGEFVSEDLFALGGEEETRTIKLHDFNDHGLGRWWTPEKPNLYDITFRLLDGDTLIDEVQSYFGMRKISVEDGKVCLNNRPYYMKLVLDQGYFPGGVLTAGSDEELRRDVELTKAMGFNGARKHQKVEDPRYLYWCDKLGLLVWGEMANAYQFSETYVRRMTREWQEVVTRDYNHPCIVVWLPINESWGVPNMLIDKRQQEHTLAMYHLTKSLDSTRLVLSNDGWEHTKSDIATIHDYEWRREVLESRYETAQSAVSSIAQNRWIYVPGYPYNGEPVQVSEFGGISFRKGGAAGWGYSAAADEEDFLRRILDVVQPIQNSKAVQGYCYTQLTDVEQEINGLLTFDRKPKLPLDVIRAVNEGKSPVLAEFSDMENEKAIKF</sequence>
<dbReference type="Gene3D" id="2.60.40.10">
    <property type="entry name" value="Immunoglobulins"/>
    <property type="match status" value="1"/>
</dbReference>
<comment type="similarity">
    <text evidence="1">Belongs to the glycosyl hydrolase 2 family.</text>
</comment>
<accession>A0A3A1VEX6</accession>
<feature type="domain" description="Glycosyl hydrolases family 2 sugar binding" evidence="6">
    <location>
        <begin position="28"/>
        <end position="154"/>
    </location>
</feature>
<keyword evidence="8" id="KW-1185">Reference proteome</keyword>
<name>A0A3A1VEX6_9BACL</name>
<evidence type="ECO:0000259" key="6">
    <source>
        <dbReference type="Pfam" id="PF02837"/>
    </source>
</evidence>
<dbReference type="Pfam" id="PF00703">
    <property type="entry name" value="Glyco_hydro_2"/>
    <property type="match status" value="1"/>
</dbReference>
<keyword evidence="2 7" id="KW-0378">Hydrolase</keyword>
<dbReference type="Pfam" id="PF02837">
    <property type="entry name" value="Glyco_hydro_2_N"/>
    <property type="match status" value="1"/>
</dbReference>
<protein>
    <submittedName>
        <fullName evidence="7">Glycoside hydrolase family 2</fullName>
    </submittedName>
</protein>
<dbReference type="AlphaFoldDB" id="A0A3A1VEX6"/>
<dbReference type="InterPro" id="IPR006103">
    <property type="entry name" value="Glyco_hydro_2_cat"/>
</dbReference>
<gene>
    <name evidence="7" type="ORF">D3P08_04790</name>
</gene>
<feature type="domain" description="Glycoside hydrolase family 2 catalytic" evidence="5">
    <location>
        <begin position="294"/>
        <end position="465"/>
    </location>
</feature>
<dbReference type="Proteomes" id="UP000266482">
    <property type="component" value="Unassembled WGS sequence"/>
</dbReference>
<dbReference type="InterPro" id="IPR008979">
    <property type="entry name" value="Galactose-bd-like_sf"/>
</dbReference>
<dbReference type="InterPro" id="IPR006104">
    <property type="entry name" value="Glyco_hydro_2_N"/>
</dbReference>
<evidence type="ECO:0000256" key="3">
    <source>
        <dbReference type="ARBA" id="ARBA00023295"/>
    </source>
</evidence>
<evidence type="ECO:0000313" key="8">
    <source>
        <dbReference type="Proteomes" id="UP000266482"/>
    </source>
</evidence>
<evidence type="ECO:0000259" key="5">
    <source>
        <dbReference type="Pfam" id="PF02836"/>
    </source>
</evidence>
<dbReference type="GO" id="GO:0005975">
    <property type="term" value="P:carbohydrate metabolic process"/>
    <property type="evidence" value="ECO:0007669"/>
    <property type="project" value="InterPro"/>
</dbReference>
<dbReference type="InterPro" id="IPR017853">
    <property type="entry name" value="GH"/>
</dbReference>
<dbReference type="InterPro" id="IPR006102">
    <property type="entry name" value="Ig-like_GH2"/>
</dbReference>
<evidence type="ECO:0000256" key="2">
    <source>
        <dbReference type="ARBA" id="ARBA00022801"/>
    </source>
</evidence>
<dbReference type="Pfam" id="PF02836">
    <property type="entry name" value="Glyco_hydro_2_C"/>
    <property type="match status" value="1"/>
</dbReference>
<dbReference type="InterPro" id="IPR013783">
    <property type="entry name" value="Ig-like_fold"/>
</dbReference>
<dbReference type="PANTHER" id="PTHR42732">
    <property type="entry name" value="BETA-GALACTOSIDASE"/>
    <property type="match status" value="1"/>
</dbReference>
<dbReference type="SUPFAM" id="SSF49785">
    <property type="entry name" value="Galactose-binding domain-like"/>
    <property type="match status" value="1"/>
</dbReference>
<organism evidence="7 8">
    <name type="scientific">Paenibacillus nanensis</name>
    <dbReference type="NCBI Taxonomy" id="393251"/>
    <lineage>
        <taxon>Bacteria</taxon>
        <taxon>Bacillati</taxon>
        <taxon>Bacillota</taxon>
        <taxon>Bacilli</taxon>
        <taxon>Bacillales</taxon>
        <taxon>Paenibacillaceae</taxon>
        <taxon>Paenibacillus</taxon>
    </lineage>
</organism>